<dbReference type="InterPro" id="IPR050343">
    <property type="entry name" value="RsuA_PseudoU_synthase"/>
</dbReference>
<reference evidence="4" key="2">
    <citation type="journal article" date="2014" name="ISME J.">
        <title>Microbial stratification in low pH oxic and suboxic macroscopic growths along an acid mine drainage.</title>
        <authorList>
            <person name="Mendez-Garcia C."/>
            <person name="Mesa V."/>
            <person name="Sprenger R.R."/>
            <person name="Richter M."/>
            <person name="Diez M.S."/>
            <person name="Solano J."/>
            <person name="Bargiela R."/>
            <person name="Golyshina O.V."/>
            <person name="Manteca A."/>
            <person name="Ramos J.L."/>
            <person name="Gallego J.R."/>
            <person name="Llorente I."/>
            <person name="Martins Dos Santos V.A."/>
            <person name="Jensen O.N."/>
            <person name="Pelaez A.I."/>
            <person name="Sanchez J."/>
            <person name="Ferrer M."/>
        </authorList>
    </citation>
    <scope>NUCLEOTIDE SEQUENCE</scope>
</reference>
<dbReference type="GO" id="GO:0006364">
    <property type="term" value="P:rRNA processing"/>
    <property type="evidence" value="ECO:0007669"/>
    <property type="project" value="UniProtKB-ARBA"/>
</dbReference>
<dbReference type="InterPro" id="IPR018496">
    <property type="entry name" value="PsdUridine_synth_RsuA/RluB_CS"/>
</dbReference>
<sequence>SLSAVRLQKLLANAGVGSRRQVEQWIRAGRVTVDGRPAQLGERAGPDADIRLDGLKLYLGRSADAATAEALLYYKPMGEVTTRRDPQGRPTVFERLPGPKRGRWIVVGRLDVNTTGLLLFTTDGALAHGLMHPSRQIEREYLVRLQGRPDAAAIERLRRGVMLEDGPAAFDRITQQAAPQAA</sequence>
<dbReference type="CDD" id="cd00165">
    <property type="entry name" value="S4"/>
    <property type="match status" value="1"/>
</dbReference>
<dbReference type="SMART" id="SM00363">
    <property type="entry name" value="S4"/>
    <property type="match status" value="1"/>
</dbReference>
<comment type="caution">
    <text evidence="4">The sequence shown here is derived from an EMBL/GenBank/DDBJ whole genome shotgun (WGS) entry which is preliminary data.</text>
</comment>
<evidence type="ECO:0000313" key="4">
    <source>
        <dbReference type="EMBL" id="EQD53446.1"/>
    </source>
</evidence>
<proteinExistence type="inferred from homology"/>
<dbReference type="InterPro" id="IPR020103">
    <property type="entry name" value="PsdUridine_synth_cat_dom_sf"/>
</dbReference>
<dbReference type="FunFam" id="3.10.290.10:FF:000003">
    <property type="entry name" value="Pseudouridine synthase"/>
    <property type="match status" value="1"/>
</dbReference>
<dbReference type="Pfam" id="PF00849">
    <property type="entry name" value="PseudoU_synth_2"/>
    <property type="match status" value="1"/>
</dbReference>
<evidence type="ECO:0000256" key="2">
    <source>
        <dbReference type="ARBA" id="ARBA00023235"/>
    </source>
</evidence>
<name>T0ZZ00_9ZZZZ</name>
<dbReference type="SUPFAM" id="SSF55120">
    <property type="entry name" value="Pseudouridine synthase"/>
    <property type="match status" value="1"/>
</dbReference>
<dbReference type="PROSITE" id="PS50889">
    <property type="entry name" value="S4"/>
    <property type="match status" value="1"/>
</dbReference>
<dbReference type="AlphaFoldDB" id="T0ZZ00"/>
<dbReference type="SUPFAM" id="SSF55174">
    <property type="entry name" value="Alpha-L RNA-binding motif"/>
    <property type="match status" value="1"/>
</dbReference>
<reference evidence="4" key="1">
    <citation type="submission" date="2013-08" db="EMBL/GenBank/DDBJ databases">
        <authorList>
            <person name="Mendez C."/>
            <person name="Richter M."/>
            <person name="Ferrer M."/>
            <person name="Sanchez J."/>
        </authorList>
    </citation>
    <scope>NUCLEOTIDE SEQUENCE</scope>
</reference>
<protein>
    <submittedName>
        <fullName evidence="4">Pseudouridine synthase, Rsu</fullName>
    </submittedName>
</protein>
<evidence type="ECO:0000259" key="3">
    <source>
        <dbReference type="SMART" id="SM00363"/>
    </source>
</evidence>
<dbReference type="GO" id="GO:0003723">
    <property type="term" value="F:RNA binding"/>
    <property type="evidence" value="ECO:0007669"/>
    <property type="project" value="InterPro"/>
</dbReference>
<dbReference type="InterPro" id="IPR006145">
    <property type="entry name" value="PsdUridine_synth_RsuA/RluA"/>
</dbReference>
<keyword evidence="2" id="KW-0413">Isomerase</keyword>
<dbReference type="PANTHER" id="PTHR47683:SF3">
    <property type="entry name" value="RIBOSOMAL LARGE SUBUNIT PSEUDOURIDINE SYNTHASE B"/>
    <property type="match status" value="1"/>
</dbReference>
<dbReference type="GO" id="GO:0001522">
    <property type="term" value="P:pseudouridine synthesis"/>
    <property type="evidence" value="ECO:0007669"/>
    <property type="project" value="InterPro"/>
</dbReference>
<dbReference type="EMBL" id="AUZY01006732">
    <property type="protein sequence ID" value="EQD53446.1"/>
    <property type="molecule type" value="Genomic_DNA"/>
</dbReference>
<dbReference type="InterPro" id="IPR002942">
    <property type="entry name" value="S4_RNA-bd"/>
</dbReference>
<feature type="non-terminal residue" evidence="4">
    <location>
        <position position="182"/>
    </location>
</feature>
<accession>T0ZZ00</accession>
<comment type="similarity">
    <text evidence="1">Belongs to the pseudouridine synthase RsuA family.</text>
</comment>
<dbReference type="GO" id="GO:0009982">
    <property type="term" value="F:pseudouridine synthase activity"/>
    <property type="evidence" value="ECO:0007669"/>
    <property type="project" value="InterPro"/>
</dbReference>
<dbReference type="Pfam" id="PF01479">
    <property type="entry name" value="S4"/>
    <property type="match status" value="1"/>
</dbReference>
<evidence type="ECO:0000256" key="1">
    <source>
        <dbReference type="ARBA" id="ARBA00008348"/>
    </source>
</evidence>
<feature type="domain" description="RNA-binding S4" evidence="3">
    <location>
        <begin position="5"/>
        <end position="60"/>
    </location>
</feature>
<organism evidence="4">
    <name type="scientific">mine drainage metagenome</name>
    <dbReference type="NCBI Taxonomy" id="410659"/>
    <lineage>
        <taxon>unclassified sequences</taxon>
        <taxon>metagenomes</taxon>
        <taxon>ecological metagenomes</taxon>
    </lineage>
</organism>
<dbReference type="PANTHER" id="PTHR47683">
    <property type="entry name" value="PSEUDOURIDINE SYNTHASE FAMILY PROTEIN-RELATED"/>
    <property type="match status" value="1"/>
</dbReference>
<dbReference type="InterPro" id="IPR042092">
    <property type="entry name" value="PsdUridine_s_RsuA/RluB/E/F_cat"/>
</dbReference>
<gene>
    <name evidence="4" type="ORF">B1B_10242</name>
</gene>
<feature type="non-terminal residue" evidence="4">
    <location>
        <position position="1"/>
    </location>
</feature>
<dbReference type="InterPro" id="IPR020094">
    <property type="entry name" value="TruA/RsuA/RluB/E/F_N"/>
</dbReference>
<dbReference type="InterPro" id="IPR036986">
    <property type="entry name" value="S4_RNA-bd_sf"/>
</dbReference>
<dbReference type="Gene3D" id="3.30.70.580">
    <property type="entry name" value="Pseudouridine synthase I, catalytic domain, N-terminal subdomain"/>
    <property type="match status" value="1"/>
</dbReference>
<dbReference type="PROSITE" id="PS01149">
    <property type="entry name" value="PSI_RSU"/>
    <property type="match status" value="1"/>
</dbReference>
<dbReference type="Gene3D" id="3.10.290.10">
    <property type="entry name" value="RNA-binding S4 domain"/>
    <property type="match status" value="1"/>
</dbReference>
<dbReference type="Gene3D" id="3.30.70.1560">
    <property type="entry name" value="Alpha-L RNA-binding motif"/>
    <property type="match status" value="1"/>
</dbReference>